<dbReference type="OrthoDB" id="264096at2"/>
<sequence length="289" mass="31117">MDRVRAVADAVLYEGHLLWPYRRPPAQNRRRWTVGGVHPRAYAERTGDRWTLRAEFVLDAAPEADIEITLRFLQVVHRQVMDGDTPVDGLQRGGETFTTWDEAREREITGGRITVRRMLTGPIRIPVAVPPGTEDEEIGGGARLRRSWERVAGWVDASAVPAGDGAVRLRVDIVNGGDAAGPEDADRAGMLCAHVVASARGGVFVSSADPPDRLAGAVAGCRSDGLWPVLAGRPGDHGTVLAAPVVLYDWPQVAPDGPGDLRFGTEGDGLLFLSVLGLAGNERRETAAW</sequence>
<name>A0A4R4P0X3_9ACTN</name>
<evidence type="ECO:0000313" key="2">
    <source>
        <dbReference type="Proteomes" id="UP000295431"/>
    </source>
</evidence>
<dbReference type="AlphaFoldDB" id="A0A4R4P0X3"/>
<accession>A0A4R4P0X3</accession>
<gene>
    <name evidence="1" type="ORF">E1284_17410</name>
</gene>
<proteinExistence type="predicted"/>
<comment type="caution">
    <text evidence="1">The sequence shown here is derived from an EMBL/GenBank/DDBJ whole genome shotgun (WGS) entry which is preliminary data.</text>
</comment>
<organism evidence="1 2">
    <name type="scientific">Actinomadura bangladeshensis</name>
    <dbReference type="NCBI Taxonomy" id="453573"/>
    <lineage>
        <taxon>Bacteria</taxon>
        <taxon>Bacillati</taxon>
        <taxon>Actinomycetota</taxon>
        <taxon>Actinomycetes</taxon>
        <taxon>Streptosporangiales</taxon>
        <taxon>Thermomonosporaceae</taxon>
        <taxon>Actinomadura</taxon>
    </lineage>
</organism>
<protein>
    <submittedName>
        <fullName evidence="1">Uncharacterized protein</fullName>
    </submittedName>
</protein>
<dbReference type="Proteomes" id="UP000295431">
    <property type="component" value="Unassembled WGS sequence"/>
</dbReference>
<evidence type="ECO:0000313" key="1">
    <source>
        <dbReference type="EMBL" id="TDC14197.1"/>
    </source>
</evidence>
<dbReference type="EMBL" id="SMJW01000079">
    <property type="protein sequence ID" value="TDC14197.1"/>
    <property type="molecule type" value="Genomic_DNA"/>
</dbReference>
<reference evidence="1 2" key="1">
    <citation type="submission" date="2019-03" db="EMBL/GenBank/DDBJ databases">
        <title>Draft genome sequences of novel Actinobacteria.</title>
        <authorList>
            <person name="Sahin N."/>
            <person name="Ay H."/>
            <person name="Saygin H."/>
        </authorList>
    </citation>
    <scope>NUCLEOTIDE SEQUENCE [LARGE SCALE GENOMIC DNA]</scope>
    <source>
        <strain evidence="1 2">DSM 45347</strain>
    </source>
</reference>
<keyword evidence="2" id="KW-1185">Reference proteome</keyword>
<dbReference type="RefSeq" id="WP_131940147.1">
    <property type="nucleotide sequence ID" value="NZ_BAAAMX010000026.1"/>
</dbReference>